<dbReference type="GO" id="GO:0005829">
    <property type="term" value="C:cytosol"/>
    <property type="evidence" value="ECO:0007669"/>
    <property type="project" value="TreeGrafter"/>
</dbReference>
<proteinExistence type="predicted"/>
<dbReference type="EMBL" id="OU963863">
    <property type="protein sequence ID" value="CAH0384087.1"/>
    <property type="molecule type" value="Genomic_DNA"/>
</dbReference>
<dbReference type="AlphaFoldDB" id="A0A9P0A4L6"/>
<accession>A0A9P0A4L6</accession>
<keyword evidence="2" id="KW-1185">Reference proteome</keyword>
<protein>
    <submittedName>
        <fullName evidence="1">Uncharacterized protein</fullName>
    </submittedName>
</protein>
<dbReference type="PANTHER" id="PTHR23409">
    <property type="entry name" value="RIBONUCLEOSIDE-DIPHOSPHATE REDUCTASE SMALL CHAIN"/>
    <property type="match status" value="1"/>
</dbReference>
<dbReference type="GO" id="GO:0004748">
    <property type="term" value="F:ribonucleoside-diphosphate reductase activity, thioredoxin disulfide as acceptor"/>
    <property type="evidence" value="ECO:0007669"/>
    <property type="project" value="TreeGrafter"/>
</dbReference>
<evidence type="ECO:0000313" key="1">
    <source>
        <dbReference type="EMBL" id="CAH0384087.1"/>
    </source>
</evidence>
<dbReference type="InterPro" id="IPR000358">
    <property type="entry name" value="RNR_small_fam"/>
</dbReference>
<name>A0A9P0A4L6_BEMTA</name>
<dbReference type="Proteomes" id="UP001152759">
    <property type="component" value="Chromosome 2"/>
</dbReference>
<reference evidence="1" key="1">
    <citation type="submission" date="2021-12" db="EMBL/GenBank/DDBJ databases">
        <authorList>
            <person name="King R."/>
        </authorList>
    </citation>
    <scope>NUCLEOTIDE SEQUENCE</scope>
</reference>
<dbReference type="GO" id="GO:0009263">
    <property type="term" value="P:deoxyribonucleotide biosynthetic process"/>
    <property type="evidence" value="ECO:0007669"/>
    <property type="project" value="InterPro"/>
</dbReference>
<organism evidence="1 2">
    <name type="scientific">Bemisia tabaci</name>
    <name type="common">Sweetpotato whitefly</name>
    <name type="synonym">Aleurodes tabaci</name>
    <dbReference type="NCBI Taxonomy" id="7038"/>
    <lineage>
        <taxon>Eukaryota</taxon>
        <taxon>Metazoa</taxon>
        <taxon>Ecdysozoa</taxon>
        <taxon>Arthropoda</taxon>
        <taxon>Hexapoda</taxon>
        <taxon>Insecta</taxon>
        <taxon>Pterygota</taxon>
        <taxon>Neoptera</taxon>
        <taxon>Paraneoptera</taxon>
        <taxon>Hemiptera</taxon>
        <taxon>Sternorrhyncha</taxon>
        <taxon>Aleyrodoidea</taxon>
        <taxon>Aleyrodidae</taxon>
        <taxon>Aleyrodinae</taxon>
        <taxon>Bemisia</taxon>
    </lineage>
</organism>
<dbReference type="PANTHER" id="PTHR23409:SF21">
    <property type="entry name" value="CAPSID PROTEIN"/>
    <property type="match status" value="1"/>
</dbReference>
<gene>
    <name evidence="1" type="ORF">BEMITA_LOCUS3463</name>
</gene>
<sequence length="434" mass="48365">MSFVHASSCDCSKSELDLFSLPPTQSHIEHGQWVMYKPISSLQDQTPIEFCLPGQGSDYIDLSHTLLSIKAKIVKNNGEAIVAADDDEIGPVNNWMHSLFSQVDVYLNQKIVSSSSNAYPYRAYFENLLSYGPGAKNSHLTSVLWYKDTAGHMEVADNEGLAKRRSFSKRSKTVEMIGRIHSDIFSQDKMLLNNVDLKLRLVRTRDSFSLLGKEGYKINIFEANLFARRVKVSPNVLISHAKGLEMTSAKYPITRADVKTNTIPAGVRSASLDNVVSGQLPTRIIMGMVSNTAFNGDITLNPFNFQTFGLDYASFHIDGQQIPGVILTPNFDSEEYIRTFHTLFSGTGIHYSDSGNEINREEYTAGYGLIALDFTPDLEAHIKSHWSLVRHGSLRIELRFNAALAAAITVITYTEFDNVIEIDKSRNVVVDFGA</sequence>
<evidence type="ECO:0000313" key="2">
    <source>
        <dbReference type="Proteomes" id="UP001152759"/>
    </source>
</evidence>